<dbReference type="OrthoDB" id="9763697at2"/>
<feature type="domain" description="DUF7737" evidence="2">
    <location>
        <begin position="706"/>
        <end position="810"/>
    </location>
</feature>
<dbReference type="Proteomes" id="UP000077701">
    <property type="component" value="Unassembled WGS sequence"/>
</dbReference>
<organism evidence="3 4">
    <name type="scientific">Planomonospora sphaerica</name>
    <dbReference type="NCBI Taxonomy" id="161355"/>
    <lineage>
        <taxon>Bacteria</taxon>
        <taxon>Bacillati</taxon>
        <taxon>Actinomycetota</taxon>
        <taxon>Actinomycetes</taxon>
        <taxon>Streptosporangiales</taxon>
        <taxon>Streptosporangiaceae</taxon>
        <taxon>Planomonospora</taxon>
    </lineage>
</organism>
<dbReference type="InterPro" id="IPR056639">
    <property type="entry name" value="DUF7737"/>
</dbReference>
<evidence type="ECO:0000313" key="4">
    <source>
        <dbReference type="Proteomes" id="UP000077701"/>
    </source>
</evidence>
<dbReference type="Pfam" id="PF13569">
    <property type="entry name" value="DUF4132"/>
    <property type="match status" value="1"/>
</dbReference>
<dbReference type="EMBL" id="BDCX01000008">
    <property type="protein sequence ID" value="GAT67755.1"/>
    <property type="molecule type" value="Genomic_DNA"/>
</dbReference>
<evidence type="ECO:0000259" key="1">
    <source>
        <dbReference type="Pfam" id="PF13569"/>
    </source>
</evidence>
<accession>A0A161LLB1</accession>
<dbReference type="InterPro" id="IPR025406">
    <property type="entry name" value="DUF4132"/>
</dbReference>
<name>A0A161LLB1_9ACTN</name>
<comment type="caution">
    <text evidence="3">The sequence shown here is derived from an EMBL/GenBank/DDBJ whole genome shotgun (WGS) entry which is preliminary data.</text>
</comment>
<proteinExistence type="predicted"/>
<reference evidence="3 4" key="1">
    <citation type="journal article" date="2016" name="Genome Announc.">
        <title>Draft Genome Sequence of Planomonospora sphaerica JCM9374, a Rare Actinomycete.</title>
        <authorList>
            <person name="Dohra H."/>
            <person name="Suzuki T."/>
            <person name="Inoue Y."/>
            <person name="Kodani S."/>
        </authorList>
    </citation>
    <scope>NUCLEOTIDE SEQUENCE [LARGE SCALE GENOMIC DNA]</scope>
    <source>
        <strain evidence="3 4">JCM 9374</strain>
    </source>
</reference>
<dbReference type="STRING" id="161355.PS9374_03413"/>
<dbReference type="RefSeq" id="WP_068897836.1">
    <property type="nucleotide sequence ID" value="NZ_BDCX01000008.1"/>
</dbReference>
<feature type="domain" description="DUF4132" evidence="1">
    <location>
        <begin position="386"/>
        <end position="561"/>
    </location>
</feature>
<sequence>MSRRTLDSTRIRALVDGGDAVRLVTEVVREGPNGMWGRGWALLADALATCPDEFRIEIALAGLDLGDGYMSDTLAEVVLRDVPLGEHLDAVEALLSRAAGFKTHYAHDFLTRLATVWLEAGRELPGPVLGVIRRTARAAYGRVPLQDLVDPPGHPALSSGEPWADRVLADLAVLGDEWRALAAHAVTATSARPSEAWERRARRLLDAVGPEPARAAIVRWLALVGRPRSIPVRHMDDAEFDPHNAFGVRGLAWMLAFLPGHPDSARTLGTLVETALRKVPGLGPRSPLVANAAVHALSLTDGGDALAQLARLSARVTYKGTLKVLNTALDTRAAALGLSREEVEELAVPVYGLTEVGRRVERLGEAVAELTVTGTRTALTWRNAAGRPVKSPPAGVRRDHAGELAELKASAKDIGKMLAAQAERLDQQFLAERSWPYGVWRERYLDHPLVGTLGRRLIWLVDGVPYGYADGALRDVDDAPVAPAADATVRLWHPIGRDTAEVLAWRDWLERHRITQPFKQAHREIYLLTAAEENTRVYSNRYAAHVLRQHQFHALAALRGWRNRLRIMADDSHPPAVRELPRWGLRAEFWIGGVGDDYGVDTTDSGAYLRLTTDQVRFYPITAPDNHAHAAGGCAYEQGTRGDAAVGPVPLDEVPPLVLSEVMRDVDLFVGVASVGNDPTWQDGGPDGRFRDYWTSYSFGELSGTAQTRRDLLTRLVPRLAIADRCTVEGRFLHVRGDLRTYKIHLGSGNILMTPDDRYLCIVPGRAAETDDGQVFLPFEGDRVLAVILSKAVLLAGDTAIIDPTITHQIRR</sequence>
<dbReference type="Pfam" id="PF24879">
    <property type="entry name" value="DUF7737"/>
    <property type="match status" value="1"/>
</dbReference>
<evidence type="ECO:0000259" key="2">
    <source>
        <dbReference type="Pfam" id="PF24879"/>
    </source>
</evidence>
<reference evidence="4" key="2">
    <citation type="submission" date="2016-04" db="EMBL/GenBank/DDBJ databases">
        <title>Planomonospora sphaerica JCM9374 whole genome shotgun sequence.</title>
        <authorList>
            <person name="Suzuki T."/>
            <person name="Dohra H."/>
            <person name="Kodani S."/>
        </authorList>
    </citation>
    <scope>NUCLEOTIDE SEQUENCE [LARGE SCALE GENOMIC DNA]</scope>
    <source>
        <strain evidence="4">JCM 9374</strain>
    </source>
</reference>
<protein>
    <submittedName>
        <fullName evidence="3">HEAT repeat-containing protein</fullName>
    </submittedName>
</protein>
<evidence type="ECO:0000313" key="3">
    <source>
        <dbReference type="EMBL" id="GAT67755.1"/>
    </source>
</evidence>
<dbReference type="AlphaFoldDB" id="A0A161LLB1"/>
<keyword evidence="4" id="KW-1185">Reference proteome</keyword>
<gene>
    <name evidence="3" type="ORF">PS9374_03413</name>
</gene>